<evidence type="ECO:0000313" key="1">
    <source>
        <dbReference type="EMBL" id="CAB5220597.1"/>
    </source>
</evidence>
<sequence>MSKLERAIAIVKSNPSASRGDLIGMFMSQLSMSKAGATTYYYNASKGMERTEKTVKAAKVVLEAAPVRTASAAQIMKAAERAKARKQSDEDVSAREAERAKILKELDEFVNDIDGYDFPHGTLPPLRAPKVVDQDKLEEIKEKNLATMKKVQKTFIQDVA</sequence>
<accession>A0A6J7WS89</accession>
<protein>
    <submittedName>
        <fullName evidence="1">Uncharacterized protein</fullName>
    </submittedName>
</protein>
<organism evidence="1">
    <name type="scientific">uncultured Caudovirales phage</name>
    <dbReference type="NCBI Taxonomy" id="2100421"/>
    <lineage>
        <taxon>Viruses</taxon>
        <taxon>Duplodnaviria</taxon>
        <taxon>Heunggongvirae</taxon>
        <taxon>Uroviricota</taxon>
        <taxon>Caudoviricetes</taxon>
        <taxon>Peduoviridae</taxon>
        <taxon>Maltschvirus</taxon>
        <taxon>Maltschvirus maltsch</taxon>
    </lineage>
</organism>
<name>A0A6J7WS89_9CAUD</name>
<reference evidence="1" key="1">
    <citation type="submission" date="2020-05" db="EMBL/GenBank/DDBJ databases">
        <authorList>
            <person name="Chiriac C."/>
            <person name="Salcher M."/>
            <person name="Ghai R."/>
            <person name="Kavagutti S V."/>
        </authorList>
    </citation>
    <scope>NUCLEOTIDE SEQUENCE</scope>
</reference>
<proteinExistence type="predicted"/>
<gene>
    <name evidence="1" type="ORF">UFOVP245_1</name>
</gene>
<dbReference type="EMBL" id="LR798287">
    <property type="protein sequence ID" value="CAB5220597.1"/>
    <property type="molecule type" value="Genomic_DNA"/>
</dbReference>